<evidence type="ECO:0000256" key="1">
    <source>
        <dbReference type="PROSITE-ProRule" id="PRU00042"/>
    </source>
</evidence>
<evidence type="ECO:0000256" key="2">
    <source>
        <dbReference type="SAM" id="MobiDB-lite"/>
    </source>
</evidence>
<dbReference type="PROSITE" id="PS00028">
    <property type="entry name" value="ZINC_FINGER_C2H2_1"/>
    <property type="match status" value="1"/>
</dbReference>
<name>A0A8J2NXR3_9HEXA</name>
<dbReference type="SMART" id="SM00355">
    <property type="entry name" value="ZnF_C2H2"/>
    <property type="match status" value="2"/>
</dbReference>
<proteinExistence type="predicted"/>
<evidence type="ECO:0000259" key="3">
    <source>
        <dbReference type="PROSITE" id="PS50157"/>
    </source>
</evidence>
<feature type="non-terminal residue" evidence="4">
    <location>
        <position position="312"/>
    </location>
</feature>
<dbReference type="InterPro" id="IPR013087">
    <property type="entry name" value="Znf_C2H2_type"/>
</dbReference>
<feature type="domain" description="C2H2-type" evidence="3">
    <location>
        <begin position="84"/>
        <end position="111"/>
    </location>
</feature>
<organism evidence="4 5">
    <name type="scientific">Allacma fusca</name>
    <dbReference type="NCBI Taxonomy" id="39272"/>
    <lineage>
        <taxon>Eukaryota</taxon>
        <taxon>Metazoa</taxon>
        <taxon>Ecdysozoa</taxon>
        <taxon>Arthropoda</taxon>
        <taxon>Hexapoda</taxon>
        <taxon>Collembola</taxon>
        <taxon>Symphypleona</taxon>
        <taxon>Sminthuridae</taxon>
        <taxon>Allacma</taxon>
    </lineage>
</organism>
<feature type="non-terminal residue" evidence="4">
    <location>
        <position position="1"/>
    </location>
</feature>
<feature type="region of interest" description="Disordered" evidence="2">
    <location>
        <begin position="110"/>
        <end position="147"/>
    </location>
</feature>
<dbReference type="PROSITE" id="PS50157">
    <property type="entry name" value="ZINC_FINGER_C2H2_2"/>
    <property type="match status" value="1"/>
</dbReference>
<accession>A0A8J2NXR3</accession>
<keyword evidence="5" id="KW-1185">Reference proteome</keyword>
<reference evidence="4" key="1">
    <citation type="submission" date="2021-06" db="EMBL/GenBank/DDBJ databases">
        <authorList>
            <person name="Hodson N. C."/>
            <person name="Mongue J. A."/>
            <person name="Jaron S. K."/>
        </authorList>
    </citation>
    <scope>NUCLEOTIDE SEQUENCE</scope>
</reference>
<keyword evidence="1" id="KW-0479">Metal-binding</keyword>
<gene>
    <name evidence="4" type="ORF">AFUS01_LOCUS19087</name>
</gene>
<dbReference type="AlphaFoldDB" id="A0A8J2NXR3"/>
<dbReference type="Proteomes" id="UP000708208">
    <property type="component" value="Unassembled WGS sequence"/>
</dbReference>
<sequence>ENLSDDILVMIIEDKDETLKEELRSVVSSAGHRIGIINAYRIKSELAKKVTKCTLCSLNLNLNWKSLWTHLKCSHKFNARCRKFSCPVCNSEFTWYNSYRRHFQLHESSPKTSVSEHERSIQKSKEFVGSNENEEETENTDESKLPESAENLIRNLEREAAIYTVKLHSSGKIPRSVIAEIISWTKDIVEKIVEICIAEQESLNEDSVLLNKLKNPFFKVETQYKLDKYLKDNGFYVEPEEIVLGTYHKITNINNVTITKLAKDTLEYVPIFPLLKKVLELPGVLANSFEVSSRLRNNSESICYSGPMCGNY</sequence>
<dbReference type="EMBL" id="CAJVCH010194445">
    <property type="protein sequence ID" value="CAG7730443.1"/>
    <property type="molecule type" value="Genomic_DNA"/>
</dbReference>
<feature type="compositionally biased region" description="Basic and acidic residues" evidence="2">
    <location>
        <begin position="110"/>
        <end position="126"/>
    </location>
</feature>
<evidence type="ECO:0000313" key="4">
    <source>
        <dbReference type="EMBL" id="CAG7730443.1"/>
    </source>
</evidence>
<dbReference type="GO" id="GO:0008270">
    <property type="term" value="F:zinc ion binding"/>
    <property type="evidence" value="ECO:0007669"/>
    <property type="project" value="UniProtKB-KW"/>
</dbReference>
<dbReference type="OrthoDB" id="6768135at2759"/>
<keyword evidence="1" id="KW-0862">Zinc</keyword>
<keyword evidence="1" id="KW-0863">Zinc-finger</keyword>
<evidence type="ECO:0000313" key="5">
    <source>
        <dbReference type="Proteomes" id="UP000708208"/>
    </source>
</evidence>
<protein>
    <recommendedName>
        <fullName evidence="3">C2H2-type domain-containing protein</fullName>
    </recommendedName>
</protein>
<comment type="caution">
    <text evidence="4">The sequence shown here is derived from an EMBL/GenBank/DDBJ whole genome shotgun (WGS) entry which is preliminary data.</text>
</comment>